<gene>
    <name evidence="2" type="ORF">GGE31_005623</name>
    <name evidence="1" type="ORF">GGE33_005622</name>
    <name evidence="3" type="ORF">GGE35_005632</name>
</gene>
<dbReference type="AlphaFoldDB" id="A0A7W6Y6X3"/>
<comment type="caution">
    <text evidence="3">The sequence shown here is derived from an EMBL/GenBank/DDBJ whole genome shotgun (WGS) entry which is preliminary data.</text>
</comment>
<dbReference type="EMBL" id="JACIGW010000022">
    <property type="protein sequence ID" value="MBB4351835.1"/>
    <property type="molecule type" value="Genomic_DNA"/>
</dbReference>
<evidence type="ECO:0000313" key="6">
    <source>
        <dbReference type="Proteomes" id="UP000576087"/>
    </source>
</evidence>
<evidence type="ECO:0000313" key="5">
    <source>
        <dbReference type="Proteomes" id="UP000524535"/>
    </source>
</evidence>
<organism evidence="3 6">
    <name type="scientific">Aliirhizobium cellulosilyticum</name>
    <dbReference type="NCBI Taxonomy" id="393664"/>
    <lineage>
        <taxon>Bacteria</taxon>
        <taxon>Pseudomonadati</taxon>
        <taxon>Pseudomonadota</taxon>
        <taxon>Alphaproteobacteria</taxon>
        <taxon>Hyphomicrobiales</taxon>
        <taxon>Rhizobiaceae</taxon>
        <taxon>Aliirhizobium</taxon>
    </lineage>
</organism>
<dbReference type="EMBL" id="JACIGY010000022">
    <property type="protein sequence ID" value="MBB4415073.1"/>
    <property type="molecule type" value="Genomic_DNA"/>
</dbReference>
<dbReference type="Proteomes" id="UP000524535">
    <property type="component" value="Unassembled WGS sequence"/>
</dbReference>
<dbReference type="RefSeq" id="WP_183830604.1">
    <property type="nucleotide sequence ID" value="NZ_JACIGW010000022.1"/>
</dbReference>
<reference evidence="4 5" key="1">
    <citation type="submission" date="2020-08" db="EMBL/GenBank/DDBJ databases">
        <title>Genomic Encyclopedia of Type Strains, Phase IV (KMG-V): Genome sequencing to study the core and pangenomes of soil and plant-associated prokaryotes.</title>
        <authorList>
            <person name="Whitman W."/>
        </authorList>
    </citation>
    <scope>NUCLEOTIDE SEQUENCE [LARGE SCALE GENOMIC DNA]</scope>
    <source>
        <strain evidence="2 5">SEMIA 444</strain>
        <strain evidence="1 4">SEMIA 448</strain>
        <strain evidence="3 6">SEMIA 452</strain>
    </source>
</reference>
<dbReference type="Proteomes" id="UP000576087">
    <property type="component" value="Unassembled WGS sequence"/>
</dbReference>
<evidence type="ECO:0000313" key="4">
    <source>
        <dbReference type="Proteomes" id="UP000520770"/>
    </source>
</evidence>
<accession>A0A7W6Y6X3</accession>
<evidence type="ECO:0000313" key="2">
    <source>
        <dbReference type="EMBL" id="MBB4415073.1"/>
    </source>
</evidence>
<keyword evidence="5" id="KW-1185">Reference proteome</keyword>
<dbReference type="EMBL" id="JACIHM010000026">
    <property type="protein sequence ID" value="MBB4449765.1"/>
    <property type="molecule type" value="Genomic_DNA"/>
</dbReference>
<dbReference type="Proteomes" id="UP000520770">
    <property type="component" value="Unassembled WGS sequence"/>
</dbReference>
<sequence length="88" mass="9509">MAAAFATSVLHLDGSRCIAIAASSPSQSFSSRKMNIVGIADWLVRNLGLPRLAIFRVRVDAIYPSDGRKRLDLITGRKGNENVATPPE</sequence>
<protein>
    <submittedName>
        <fullName evidence="3">Uncharacterized protein</fullName>
    </submittedName>
</protein>
<evidence type="ECO:0000313" key="1">
    <source>
        <dbReference type="EMBL" id="MBB4351835.1"/>
    </source>
</evidence>
<evidence type="ECO:0000313" key="3">
    <source>
        <dbReference type="EMBL" id="MBB4449765.1"/>
    </source>
</evidence>
<proteinExistence type="predicted"/>
<name>A0A7W6Y6X3_9HYPH</name>